<dbReference type="EMBL" id="CAKOGL010000011">
    <property type="protein sequence ID" value="CAH2091861.1"/>
    <property type="molecule type" value="Genomic_DNA"/>
</dbReference>
<name>A0AAU9TXF9_EUPED</name>
<keyword evidence="9" id="KW-1185">Reference proteome</keyword>
<dbReference type="Proteomes" id="UP001153954">
    <property type="component" value="Unassembled WGS sequence"/>
</dbReference>
<dbReference type="GO" id="GO:0043495">
    <property type="term" value="F:protein-membrane adaptor activity"/>
    <property type="evidence" value="ECO:0007669"/>
    <property type="project" value="TreeGrafter"/>
</dbReference>
<comment type="subcellular location">
    <subcellularLocation>
        <location evidence="1">Membrane</location>
    </subcellularLocation>
</comment>
<evidence type="ECO:0000256" key="5">
    <source>
        <dbReference type="SAM" id="Coils"/>
    </source>
</evidence>
<dbReference type="InterPro" id="IPR012919">
    <property type="entry name" value="SUN_dom"/>
</dbReference>
<feature type="coiled-coil region" evidence="5">
    <location>
        <begin position="53"/>
        <end position="80"/>
    </location>
</feature>
<keyword evidence="5" id="KW-0175">Coiled coil</keyword>
<evidence type="ECO:0000259" key="7">
    <source>
        <dbReference type="PROSITE" id="PS51469"/>
    </source>
</evidence>
<dbReference type="PANTHER" id="PTHR12911:SF8">
    <property type="entry name" value="KLAROID PROTEIN-RELATED"/>
    <property type="match status" value="1"/>
</dbReference>
<evidence type="ECO:0000313" key="8">
    <source>
        <dbReference type="EMBL" id="CAH2091861.1"/>
    </source>
</evidence>
<protein>
    <recommendedName>
        <fullName evidence="7">SUN domain-containing protein</fullName>
    </recommendedName>
</protein>
<dbReference type="PROSITE" id="PS51469">
    <property type="entry name" value="SUN"/>
    <property type="match status" value="1"/>
</dbReference>
<evidence type="ECO:0000256" key="6">
    <source>
        <dbReference type="SAM" id="Phobius"/>
    </source>
</evidence>
<dbReference type="GO" id="GO:0034993">
    <property type="term" value="C:meiotic nuclear membrane microtubule tethering complex"/>
    <property type="evidence" value="ECO:0007669"/>
    <property type="project" value="TreeGrafter"/>
</dbReference>
<dbReference type="Gene3D" id="2.60.120.260">
    <property type="entry name" value="Galactose-binding domain-like"/>
    <property type="match status" value="1"/>
</dbReference>
<keyword evidence="4 6" id="KW-0472">Membrane</keyword>
<keyword evidence="2 6" id="KW-0812">Transmembrane</keyword>
<feature type="transmembrane region" description="Helical" evidence="6">
    <location>
        <begin position="14"/>
        <end position="35"/>
    </location>
</feature>
<dbReference type="AlphaFoldDB" id="A0AAU9TXF9"/>
<feature type="domain" description="SUN" evidence="7">
    <location>
        <begin position="124"/>
        <end position="289"/>
    </location>
</feature>
<dbReference type="InterPro" id="IPR045119">
    <property type="entry name" value="SUN1-5"/>
</dbReference>
<keyword evidence="3 6" id="KW-1133">Transmembrane helix</keyword>
<comment type="caution">
    <text evidence="8">The sequence shown here is derived from an EMBL/GenBank/DDBJ whole genome shotgun (WGS) entry which is preliminary data.</text>
</comment>
<dbReference type="PANTHER" id="PTHR12911">
    <property type="entry name" value="SAD1/UNC-84-LIKE PROTEIN-RELATED"/>
    <property type="match status" value="1"/>
</dbReference>
<evidence type="ECO:0000313" key="9">
    <source>
        <dbReference type="Proteomes" id="UP001153954"/>
    </source>
</evidence>
<proteinExistence type="predicted"/>
<organism evidence="8 9">
    <name type="scientific">Euphydryas editha</name>
    <name type="common">Edith's checkerspot</name>
    <dbReference type="NCBI Taxonomy" id="104508"/>
    <lineage>
        <taxon>Eukaryota</taxon>
        <taxon>Metazoa</taxon>
        <taxon>Ecdysozoa</taxon>
        <taxon>Arthropoda</taxon>
        <taxon>Hexapoda</taxon>
        <taxon>Insecta</taxon>
        <taxon>Pterygota</taxon>
        <taxon>Neoptera</taxon>
        <taxon>Endopterygota</taxon>
        <taxon>Lepidoptera</taxon>
        <taxon>Glossata</taxon>
        <taxon>Ditrysia</taxon>
        <taxon>Papilionoidea</taxon>
        <taxon>Nymphalidae</taxon>
        <taxon>Nymphalinae</taxon>
        <taxon>Euphydryas</taxon>
    </lineage>
</organism>
<sequence length="308" mass="34715">MDYEYEPEGCFRNVFRSFVCVVLTLLLGMQVFMYFGGPQDAMEGDFTDIKYVVMQLTHGLTEVNRKHERLQNEMARISSALPAVAAAAGRARDALEPSQHIPSHSFDVQDYDRQMADFALETAGARVIDTGDTIEHIIYESPVGWVLHVITSLLCRECLGANAIITPGTLPGECWAFKGSRGEATIKLLGTVRVTGVSLEHIPPHISPTREISSAPRLFQIEGLEYRSDPYPHDFGTFEYDRDGKPIQYFEVMHVPQKGYNLIRIKIYSNWGNSVYTCVYRVRIHGELVTGNTPHKTVKDDDLLIENE</sequence>
<reference evidence="8" key="1">
    <citation type="submission" date="2022-03" db="EMBL/GenBank/DDBJ databases">
        <authorList>
            <person name="Tunstrom K."/>
        </authorList>
    </citation>
    <scope>NUCLEOTIDE SEQUENCE</scope>
</reference>
<gene>
    <name evidence="8" type="ORF">EEDITHA_LOCUS7681</name>
</gene>
<evidence type="ECO:0000256" key="1">
    <source>
        <dbReference type="ARBA" id="ARBA00004370"/>
    </source>
</evidence>
<dbReference type="Pfam" id="PF07738">
    <property type="entry name" value="Sad1_UNC"/>
    <property type="match status" value="1"/>
</dbReference>
<accession>A0AAU9TXF9</accession>
<evidence type="ECO:0000256" key="4">
    <source>
        <dbReference type="ARBA" id="ARBA00023136"/>
    </source>
</evidence>
<evidence type="ECO:0000256" key="3">
    <source>
        <dbReference type="ARBA" id="ARBA00022989"/>
    </source>
</evidence>
<evidence type="ECO:0000256" key="2">
    <source>
        <dbReference type="ARBA" id="ARBA00022692"/>
    </source>
</evidence>